<organism evidence="1 2">
    <name type="scientific">Actinoplanes palleronii</name>
    <dbReference type="NCBI Taxonomy" id="113570"/>
    <lineage>
        <taxon>Bacteria</taxon>
        <taxon>Bacillati</taxon>
        <taxon>Actinomycetota</taxon>
        <taxon>Actinomycetes</taxon>
        <taxon>Micromonosporales</taxon>
        <taxon>Micromonosporaceae</taxon>
        <taxon>Actinoplanes</taxon>
    </lineage>
</organism>
<evidence type="ECO:0000313" key="1">
    <source>
        <dbReference type="EMBL" id="GIE65807.1"/>
    </source>
</evidence>
<proteinExistence type="predicted"/>
<accession>A0ABQ4B570</accession>
<reference evidence="1 2" key="1">
    <citation type="submission" date="2021-01" db="EMBL/GenBank/DDBJ databases">
        <title>Whole genome shotgun sequence of Actinoplanes palleronii NBRC 14916.</title>
        <authorList>
            <person name="Komaki H."/>
            <person name="Tamura T."/>
        </authorList>
    </citation>
    <scope>NUCLEOTIDE SEQUENCE [LARGE SCALE GENOMIC DNA]</scope>
    <source>
        <strain evidence="1 2">NBRC 14916</strain>
    </source>
</reference>
<dbReference type="Proteomes" id="UP000624709">
    <property type="component" value="Unassembled WGS sequence"/>
</dbReference>
<keyword evidence="2" id="KW-1185">Reference proteome</keyword>
<evidence type="ECO:0000313" key="2">
    <source>
        <dbReference type="Proteomes" id="UP000624709"/>
    </source>
</evidence>
<dbReference type="EMBL" id="BOMS01000025">
    <property type="protein sequence ID" value="GIE65807.1"/>
    <property type="molecule type" value="Genomic_DNA"/>
</dbReference>
<gene>
    <name evidence="1" type="ORF">Apa02nite_019150</name>
</gene>
<comment type="caution">
    <text evidence="1">The sequence shown here is derived from an EMBL/GenBank/DDBJ whole genome shotgun (WGS) entry which is preliminary data.</text>
</comment>
<protein>
    <submittedName>
        <fullName evidence="1">Uncharacterized protein</fullName>
    </submittedName>
</protein>
<sequence length="47" mass="5249">MPTKSQPRVIASGPPAFIAIPYEVIAPARTEMIEKETAKLEKPDNRR</sequence>
<name>A0ABQ4B570_9ACTN</name>